<organism evidence="2 3">
    <name type="scientific">Panicum hallii var. hallii</name>
    <dbReference type="NCBI Taxonomy" id="1504633"/>
    <lineage>
        <taxon>Eukaryota</taxon>
        <taxon>Viridiplantae</taxon>
        <taxon>Streptophyta</taxon>
        <taxon>Embryophyta</taxon>
        <taxon>Tracheophyta</taxon>
        <taxon>Spermatophyta</taxon>
        <taxon>Magnoliopsida</taxon>
        <taxon>Liliopsida</taxon>
        <taxon>Poales</taxon>
        <taxon>Poaceae</taxon>
        <taxon>PACMAD clade</taxon>
        <taxon>Panicoideae</taxon>
        <taxon>Panicodae</taxon>
        <taxon>Paniceae</taxon>
        <taxon>Panicinae</taxon>
        <taxon>Panicum</taxon>
        <taxon>Panicum sect. Panicum</taxon>
    </lineage>
</organism>
<dbReference type="Proteomes" id="UP000244336">
    <property type="component" value="Chromosome 3"/>
</dbReference>
<protein>
    <submittedName>
        <fullName evidence="2">Uncharacterized protein</fullName>
    </submittedName>
</protein>
<name>A0A2T7E8R0_9POAL</name>
<dbReference type="EMBL" id="CM009751">
    <property type="protein sequence ID" value="PUZ64215.1"/>
    <property type="molecule type" value="Genomic_DNA"/>
</dbReference>
<feature type="compositionally biased region" description="Basic and acidic residues" evidence="1">
    <location>
        <begin position="37"/>
        <end position="62"/>
    </location>
</feature>
<dbReference type="AlphaFoldDB" id="A0A2T7E8R0"/>
<reference evidence="2 3" key="1">
    <citation type="submission" date="2018-04" db="EMBL/GenBank/DDBJ databases">
        <title>WGS assembly of Panicum hallii var. hallii HAL2.</title>
        <authorList>
            <person name="Lovell J."/>
            <person name="Jenkins J."/>
            <person name="Lowry D."/>
            <person name="Mamidi S."/>
            <person name="Sreedasyam A."/>
            <person name="Weng X."/>
            <person name="Barry K."/>
            <person name="Bonette J."/>
            <person name="Campitelli B."/>
            <person name="Daum C."/>
            <person name="Gordon S."/>
            <person name="Gould B."/>
            <person name="Lipzen A."/>
            <person name="MacQueen A."/>
            <person name="Palacio-Mejia J."/>
            <person name="Plott C."/>
            <person name="Shakirov E."/>
            <person name="Shu S."/>
            <person name="Yoshinaga Y."/>
            <person name="Zane M."/>
            <person name="Rokhsar D."/>
            <person name="Grimwood J."/>
            <person name="Schmutz J."/>
            <person name="Juenger T."/>
        </authorList>
    </citation>
    <scope>NUCLEOTIDE SEQUENCE [LARGE SCALE GENOMIC DNA]</scope>
    <source>
        <strain evidence="3">cv. HAL2</strain>
    </source>
</reference>
<feature type="region of interest" description="Disordered" evidence="1">
    <location>
        <begin position="37"/>
        <end position="64"/>
    </location>
</feature>
<evidence type="ECO:0000256" key="1">
    <source>
        <dbReference type="SAM" id="MobiDB-lite"/>
    </source>
</evidence>
<gene>
    <name evidence="2" type="ORF">GQ55_3G125700</name>
</gene>
<proteinExistence type="predicted"/>
<dbReference type="Gramene" id="PUZ64215">
    <property type="protein sequence ID" value="PUZ64215"/>
    <property type="gene ID" value="GQ55_3G125700"/>
</dbReference>
<accession>A0A2T7E8R0</accession>
<evidence type="ECO:0000313" key="3">
    <source>
        <dbReference type="Proteomes" id="UP000244336"/>
    </source>
</evidence>
<sequence length="193" mass="21267">MMQLFRNQRGICFSPTFFSPNFEISIFISTKIKVNEKEKKKQFPQPEKGKEKGETSRGDRRASQVVVAGATRGVVGSRAPRSRLTREAGRNLPTRSGRRVVVVAAAAAVPPAPPETNTSCLIFHARGTTRHGRRIRTPLRRAPTVRDREGGFGSLWLRVESGCLGPVLAPAPLAGRIPRCVPRQHFVSVCKLC</sequence>
<keyword evidence="3" id="KW-1185">Reference proteome</keyword>
<evidence type="ECO:0000313" key="2">
    <source>
        <dbReference type="EMBL" id="PUZ64215.1"/>
    </source>
</evidence>